<evidence type="ECO:0000256" key="8">
    <source>
        <dbReference type="ARBA" id="ARBA00022801"/>
    </source>
</evidence>
<evidence type="ECO:0000256" key="4">
    <source>
        <dbReference type="ARBA" id="ARBA00012640"/>
    </source>
</evidence>
<proteinExistence type="inferred from homology"/>
<keyword evidence="9" id="KW-0460">Magnesium</keyword>
<protein>
    <recommendedName>
        <fullName evidence="5">Phosphoserine phosphatase</fullName>
        <ecNumber evidence="4">3.1.3.3</ecNumber>
    </recommendedName>
    <alternativeName>
        <fullName evidence="11">O-phosphoserine phosphohydrolase</fullName>
    </alternativeName>
</protein>
<dbReference type="Gene3D" id="3.40.50.1000">
    <property type="entry name" value="HAD superfamily/HAD-like"/>
    <property type="match status" value="1"/>
</dbReference>
<feature type="active site" description="Nucleophile" evidence="12">
    <location>
        <position position="20"/>
    </location>
</feature>
<reference evidence="13" key="1">
    <citation type="submission" date="2022-01" db="EMBL/GenBank/DDBJ databases">
        <authorList>
            <person name="King R."/>
        </authorList>
    </citation>
    <scope>NUCLEOTIDE SEQUENCE</scope>
</reference>
<dbReference type="FunFam" id="3.40.50.1000:FF:000077">
    <property type="entry name" value="Phosphoserine phosphatase, chloroplastic"/>
    <property type="match status" value="1"/>
</dbReference>
<dbReference type="InterPro" id="IPR036412">
    <property type="entry name" value="HAD-like_sf"/>
</dbReference>
<dbReference type="OrthoDB" id="27226at2759"/>
<organism evidence="13 14">
    <name type="scientific">Phyllotreta striolata</name>
    <name type="common">Striped flea beetle</name>
    <name type="synonym">Crioceris striolata</name>
    <dbReference type="NCBI Taxonomy" id="444603"/>
    <lineage>
        <taxon>Eukaryota</taxon>
        <taxon>Metazoa</taxon>
        <taxon>Ecdysozoa</taxon>
        <taxon>Arthropoda</taxon>
        <taxon>Hexapoda</taxon>
        <taxon>Insecta</taxon>
        <taxon>Pterygota</taxon>
        <taxon>Neoptera</taxon>
        <taxon>Endopterygota</taxon>
        <taxon>Coleoptera</taxon>
        <taxon>Polyphaga</taxon>
        <taxon>Cucujiformia</taxon>
        <taxon>Chrysomeloidea</taxon>
        <taxon>Chrysomelidae</taxon>
        <taxon>Galerucinae</taxon>
        <taxon>Alticini</taxon>
        <taxon>Phyllotreta</taxon>
    </lineage>
</organism>
<dbReference type="NCBIfam" id="TIGR00338">
    <property type="entry name" value="serB"/>
    <property type="match status" value="1"/>
</dbReference>
<evidence type="ECO:0000313" key="13">
    <source>
        <dbReference type="EMBL" id="CAG9857332.1"/>
    </source>
</evidence>
<keyword evidence="7" id="KW-0479">Metal-binding</keyword>
<dbReference type="GO" id="GO:0005737">
    <property type="term" value="C:cytoplasm"/>
    <property type="evidence" value="ECO:0007669"/>
    <property type="project" value="TreeGrafter"/>
</dbReference>
<evidence type="ECO:0000256" key="9">
    <source>
        <dbReference type="ARBA" id="ARBA00022842"/>
    </source>
</evidence>
<keyword evidence="6" id="KW-0028">Amino-acid biosynthesis</keyword>
<evidence type="ECO:0000256" key="12">
    <source>
        <dbReference type="PIRSR" id="PIRSR604469-1"/>
    </source>
</evidence>
<dbReference type="NCBIfam" id="TIGR01488">
    <property type="entry name" value="HAD-SF-IB"/>
    <property type="match status" value="1"/>
</dbReference>
<dbReference type="Proteomes" id="UP001153712">
    <property type="component" value="Chromosome 13"/>
</dbReference>
<keyword evidence="8" id="KW-0378">Hydrolase</keyword>
<dbReference type="PANTHER" id="PTHR43344">
    <property type="entry name" value="PHOSPHOSERINE PHOSPHATASE"/>
    <property type="match status" value="1"/>
</dbReference>
<sequence>MTSCVRETVQKSDCFCFDVDSTVIQEEGIDELARFLKKGEEISNLTGMAMSGNMTFRESLKRRLDILRPSQLDIKEFLKTKPPTLTPGIKKLVSLLQDRKIPVYLISGGFKCIIAPIAHQLNIPLENVFANRMKFYYSGEFAGFDENEPTSENGGKAVVIKQLKEKFGYKKVVLVGDGVTDLEACPPADAFIGYGGNVIRPKVKANSKWFLTDFNEIIEVLIS</sequence>
<keyword evidence="14" id="KW-1185">Reference proteome</keyword>
<comment type="cofactor">
    <cofactor evidence="1">
        <name>Mg(2+)</name>
        <dbReference type="ChEBI" id="CHEBI:18420"/>
    </cofactor>
</comment>
<dbReference type="EC" id="3.1.3.3" evidence="4"/>
<dbReference type="PANTHER" id="PTHR43344:SF2">
    <property type="entry name" value="PHOSPHOSERINE PHOSPHATASE"/>
    <property type="match status" value="1"/>
</dbReference>
<gene>
    <name evidence="13" type="ORF">PHYEVI_LOCUS3737</name>
</gene>
<evidence type="ECO:0000256" key="6">
    <source>
        <dbReference type="ARBA" id="ARBA00022605"/>
    </source>
</evidence>
<evidence type="ECO:0000313" key="14">
    <source>
        <dbReference type="Proteomes" id="UP001153712"/>
    </source>
</evidence>
<comment type="pathway">
    <text evidence="2">Amino-acid biosynthesis; L-serine biosynthesis; L-serine from 3-phospho-D-glycerate: step 3/3.</text>
</comment>
<dbReference type="AlphaFoldDB" id="A0A9N9TJF0"/>
<dbReference type="Pfam" id="PF00702">
    <property type="entry name" value="Hydrolase"/>
    <property type="match status" value="1"/>
</dbReference>
<dbReference type="InterPro" id="IPR004469">
    <property type="entry name" value="PSP"/>
</dbReference>
<accession>A0A9N9TJF0</accession>
<dbReference type="EMBL" id="OU900106">
    <property type="protein sequence ID" value="CAG9857332.1"/>
    <property type="molecule type" value="Genomic_DNA"/>
</dbReference>
<dbReference type="CDD" id="cd04309">
    <property type="entry name" value="HAD_PSP_eu"/>
    <property type="match status" value="1"/>
</dbReference>
<dbReference type="InterPro" id="IPR050582">
    <property type="entry name" value="HAD-like_SerB"/>
</dbReference>
<dbReference type="GO" id="GO:0036424">
    <property type="term" value="F:L-phosphoserine phosphatase activity"/>
    <property type="evidence" value="ECO:0007669"/>
    <property type="project" value="InterPro"/>
</dbReference>
<dbReference type="Gene3D" id="1.10.150.210">
    <property type="entry name" value="Phosphoserine phosphatase, domain 2"/>
    <property type="match status" value="1"/>
</dbReference>
<keyword evidence="10" id="KW-0718">Serine biosynthesis</keyword>
<evidence type="ECO:0000256" key="3">
    <source>
        <dbReference type="ARBA" id="ARBA00009184"/>
    </source>
</evidence>
<comment type="similarity">
    <text evidence="3">Belongs to the HAD-like hydrolase superfamily. SerB family.</text>
</comment>
<evidence type="ECO:0000256" key="11">
    <source>
        <dbReference type="ARBA" id="ARBA00031693"/>
    </source>
</evidence>
<dbReference type="GO" id="GO:0006564">
    <property type="term" value="P:L-serine biosynthetic process"/>
    <property type="evidence" value="ECO:0007669"/>
    <property type="project" value="UniProtKB-KW"/>
</dbReference>
<evidence type="ECO:0000256" key="1">
    <source>
        <dbReference type="ARBA" id="ARBA00001946"/>
    </source>
</evidence>
<evidence type="ECO:0000256" key="5">
    <source>
        <dbReference type="ARBA" id="ARBA00015196"/>
    </source>
</evidence>
<dbReference type="GO" id="GO:0000287">
    <property type="term" value="F:magnesium ion binding"/>
    <property type="evidence" value="ECO:0007669"/>
    <property type="project" value="TreeGrafter"/>
</dbReference>
<feature type="active site" description="Nucleophile" evidence="12">
    <location>
        <position position="18"/>
    </location>
</feature>
<evidence type="ECO:0000256" key="2">
    <source>
        <dbReference type="ARBA" id="ARBA00005135"/>
    </source>
</evidence>
<name>A0A9N9TJF0_PHYSR</name>
<evidence type="ECO:0000256" key="10">
    <source>
        <dbReference type="ARBA" id="ARBA00023299"/>
    </source>
</evidence>
<dbReference type="SUPFAM" id="SSF56784">
    <property type="entry name" value="HAD-like"/>
    <property type="match status" value="1"/>
</dbReference>
<evidence type="ECO:0000256" key="7">
    <source>
        <dbReference type="ARBA" id="ARBA00022723"/>
    </source>
</evidence>
<dbReference type="InterPro" id="IPR023214">
    <property type="entry name" value="HAD_sf"/>
</dbReference>